<feature type="chain" id="PRO_5043887399" evidence="1">
    <location>
        <begin position="18"/>
        <end position="83"/>
    </location>
</feature>
<comment type="caution">
    <text evidence="2">The sequence shown here is derived from an EMBL/GenBank/DDBJ whole genome shotgun (WGS) entry which is preliminary data.</text>
</comment>
<reference evidence="2 3" key="1">
    <citation type="submission" date="2021-06" db="EMBL/GenBank/DDBJ databases">
        <title>Caerostris extrusa draft genome.</title>
        <authorList>
            <person name="Kono N."/>
            <person name="Arakawa K."/>
        </authorList>
    </citation>
    <scope>NUCLEOTIDE SEQUENCE [LARGE SCALE GENOMIC DNA]</scope>
</reference>
<keyword evidence="3" id="KW-1185">Reference proteome</keyword>
<proteinExistence type="predicted"/>
<gene>
    <name evidence="2" type="ORF">CEXT_729261</name>
</gene>
<evidence type="ECO:0000313" key="2">
    <source>
        <dbReference type="EMBL" id="GIY55520.1"/>
    </source>
</evidence>
<accession>A0AAV4UCQ3</accession>
<dbReference type="AlphaFoldDB" id="A0AAV4UCQ3"/>
<sequence>MFCLMVLHLAFINLLHELGPATISFPGAGCRNVSNLTEFVVSGSLNTHPEAESRNLTGVIRTYTLQSTPSVSNEAPLPKINST</sequence>
<dbReference type="Proteomes" id="UP001054945">
    <property type="component" value="Unassembled WGS sequence"/>
</dbReference>
<evidence type="ECO:0000313" key="3">
    <source>
        <dbReference type="Proteomes" id="UP001054945"/>
    </source>
</evidence>
<organism evidence="2 3">
    <name type="scientific">Caerostris extrusa</name>
    <name type="common">Bark spider</name>
    <name type="synonym">Caerostris bankana</name>
    <dbReference type="NCBI Taxonomy" id="172846"/>
    <lineage>
        <taxon>Eukaryota</taxon>
        <taxon>Metazoa</taxon>
        <taxon>Ecdysozoa</taxon>
        <taxon>Arthropoda</taxon>
        <taxon>Chelicerata</taxon>
        <taxon>Arachnida</taxon>
        <taxon>Araneae</taxon>
        <taxon>Araneomorphae</taxon>
        <taxon>Entelegynae</taxon>
        <taxon>Araneoidea</taxon>
        <taxon>Araneidae</taxon>
        <taxon>Caerostris</taxon>
    </lineage>
</organism>
<dbReference type="EMBL" id="BPLR01012648">
    <property type="protein sequence ID" value="GIY55520.1"/>
    <property type="molecule type" value="Genomic_DNA"/>
</dbReference>
<evidence type="ECO:0000256" key="1">
    <source>
        <dbReference type="SAM" id="SignalP"/>
    </source>
</evidence>
<feature type="signal peptide" evidence="1">
    <location>
        <begin position="1"/>
        <end position="17"/>
    </location>
</feature>
<protein>
    <submittedName>
        <fullName evidence="2">Uncharacterized protein</fullName>
    </submittedName>
</protein>
<name>A0AAV4UCQ3_CAEEX</name>
<keyword evidence="1" id="KW-0732">Signal</keyword>